<evidence type="ECO:0000313" key="3">
    <source>
        <dbReference type="EMBL" id="MDP9826691.1"/>
    </source>
</evidence>
<accession>A0ABT9P1Y5</accession>
<gene>
    <name evidence="3" type="ORF">J2S57_002440</name>
</gene>
<evidence type="ECO:0000259" key="2">
    <source>
        <dbReference type="Pfam" id="PF01370"/>
    </source>
</evidence>
<dbReference type="InterPro" id="IPR036291">
    <property type="entry name" value="NAD(P)-bd_dom_sf"/>
</dbReference>
<proteinExistence type="predicted"/>
<evidence type="ECO:0000313" key="4">
    <source>
        <dbReference type="Proteomes" id="UP001235712"/>
    </source>
</evidence>
<feature type="domain" description="NAD-dependent epimerase/dehydratase" evidence="2">
    <location>
        <begin position="3"/>
        <end position="208"/>
    </location>
</feature>
<comment type="caution">
    <text evidence="3">The sequence shown here is derived from an EMBL/GenBank/DDBJ whole genome shotgun (WGS) entry which is preliminary data.</text>
</comment>
<dbReference type="Pfam" id="PF01370">
    <property type="entry name" value="Epimerase"/>
    <property type="match status" value="1"/>
</dbReference>
<keyword evidence="4" id="KW-1185">Reference proteome</keyword>
<dbReference type="EMBL" id="JAUSQZ010000001">
    <property type="protein sequence ID" value="MDP9826691.1"/>
    <property type="molecule type" value="Genomic_DNA"/>
</dbReference>
<name>A0ABT9P1Y5_9ACTN</name>
<feature type="region of interest" description="Disordered" evidence="1">
    <location>
        <begin position="104"/>
        <end position="130"/>
    </location>
</feature>
<dbReference type="Gene3D" id="3.40.50.720">
    <property type="entry name" value="NAD(P)-binding Rossmann-like Domain"/>
    <property type="match status" value="1"/>
</dbReference>
<reference evidence="3 4" key="1">
    <citation type="submission" date="2023-07" db="EMBL/GenBank/DDBJ databases">
        <title>Sequencing the genomes of 1000 actinobacteria strains.</title>
        <authorList>
            <person name="Klenk H.-P."/>
        </authorList>
    </citation>
    <scope>NUCLEOTIDE SEQUENCE [LARGE SCALE GENOMIC DNA]</scope>
    <source>
        <strain evidence="3 4">DSM 44388</strain>
    </source>
</reference>
<evidence type="ECO:0000256" key="1">
    <source>
        <dbReference type="SAM" id="MobiDB-lite"/>
    </source>
</evidence>
<dbReference type="RefSeq" id="WP_307241758.1">
    <property type="nucleotide sequence ID" value="NZ_JAUSQZ010000001.1"/>
</dbReference>
<feature type="compositionally biased region" description="Basic and acidic residues" evidence="1">
    <location>
        <begin position="120"/>
        <end position="130"/>
    </location>
</feature>
<dbReference type="InterPro" id="IPR001509">
    <property type="entry name" value="Epimerase_deHydtase"/>
</dbReference>
<sequence length="331" mass="35506">MRILVLGGTEFVGRALVLDALGRGHEVTTLNRGGNADADGAVTALRGDRREPGGLDALRGGAWDVVVDTWSREPYVVHDSVRALKGQVGRYLFVSTRSVYQYPTPAGADEGAPLTEGDPEAGRDGSEVPYPEAKRGAEIAIEQTFGDEHVHARAGLILGPWENIGRLPWWLGRLARGGDVLAPGPQDLPLQYIDARDLAAWTIGAAEQGLSGPYDLISPPGHTTMGEFLRIGAEVTGSRATLRWAAPDQLEDVAAWMELPVWIPPGPDHAGMHLSDPSKALATGLVNRPVRETVADTWAWLQSIGGEAPQRSDRPRLGLDPAKEAQILARL</sequence>
<organism evidence="3 4">
    <name type="scientific">Kineosporia succinea</name>
    <dbReference type="NCBI Taxonomy" id="84632"/>
    <lineage>
        <taxon>Bacteria</taxon>
        <taxon>Bacillati</taxon>
        <taxon>Actinomycetota</taxon>
        <taxon>Actinomycetes</taxon>
        <taxon>Kineosporiales</taxon>
        <taxon>Kineosporiaceae</taxon>
        <taxon>Kineosporia</taxon>
    </lineage>
</organism>
<dbReference type="SUPFAM" id="SSF51735">
    <property type="entry name" value="NAD(P)-binding Rossmann-fold domains"/>
    <property type="match status" value="1"/>
</dbReference>
<protein>
    <submittedName>
        <fullName evidence="3">Nucleoside-diphosphate-sugar epimerase</fullName>
    </submittedName>
</protein>
<dbReference type="Proteomes" id="UP001235712">
    <property type="component" value="Unassembled WGS sequence"/>
</dbReference>